<protein>
    <submittedName>
        <fullName evidence="2">Uncharacterized protein</fullName>
    </submittedName>
</protein>
<dbReference type="EMBL" id="JAESDN010000008">
    <property type="protein sequence ID" value="KAG7046494.1"/>
    <property type="molecule type" value="Genomic_DNA"/>
</dbReference>
<name>A0A9P7U8D0_9PEZI</name>
<evidence type="ECO:0000313" key="2">
    <source>
        <dbReference type="EMBL" id="KAG7046494.1"/>
    </source>
</evidence>
<comment type="caution">
    <text evidence="2">The sequence shown here is derived from an EMBL/GenBank/DDBJ whole genome shotgun (WGS) entry which is preliminary data.</text>
</comment>
<reference evidence="2" key="1">
    <citation type="submission" date="2021-05" db="EMBL/GenBank/DDBJ databases">
        <title>Comparative genomics of three Colletotrichum scovillei strains and genetic complementation revealed genes involved fungal growth and virulence on chili pepper.</title>
        <authorList>
            <person name="Hsieh D.-K."/>
            <person name="Chuang S.-C."/>
            <person name="Chen C.-Y."/>
            <person name="Chao Y.-T."/>
            <person name="Lu M.-Y.J."/>
            <person name="Lee M.-H."/>
            <person name="Shih M.-C."/>
        </authorList>
    </citation>
    <scope>NUCLEOTIDE SEQUENCE</scope>
    <source>
        <strain evidence="2">Coll-153</strain>
    </source>
</reference>
<accession>A0A9P7U8D0</accession>
<sequence length="40" mass="3977">MILGSSDPRVLGAGVPAHSIQASQAGTSRPAALATGQVFR</sequence>
<dbReference type="Proteomes" id="UP000699042">
    <property type="component" value="Unassembled WGS sequence"/>
</dbReference>
<dbReference type="AlphaFoldDB" id="A0A9P7U8D0"/>
<feature type="non-terminal residue" evidence="2">
    <location>
        <position position="40"/>
    </location>
</feature>
<feature type="region of interest" description="Disordered" evidence="1">
    <location>
        <begin position="20"/>
        <end position="40"/>
    </location>
</feature>
<evidence type="ECO:0000256" key="1">
    <source>
        <dbReference type="SAM" id="MobiDB-lite"/>
    </source>
</evidence>
<organism evidence="2 3">
    <name type="scientific">Colletotrichum scovillei</name>
    <dbReference type="NCBI Taxonomy" id="1209932"/>
    <lineage>
        <taxon>Eukaryota</taxon>
        <taxon>Fungi</taxon>
        <taxon>Dikarya</taxon>
        <taxon>Ascomycota</taxon>
        <taxon>Pezizomycotina</taxon>
        <taxon>Sordariomycetes</taxon>
        <taxon>Hypocreomycetidae</taxon>
        <taxon>Glomerellales</taxon>
        <taxon>Glomerellaceae</taxon>
        <taxon>Colletotrichum</taxon>
        <taxon>Colletotrichum acutatum species complex</taxon>
    </lineage>
</organism>
<evidence type="ECO:0000313" key="3">
    <source>
        <dbReference type="Proteomes" id="UP000699042"/>
    </source>
</evidence>
<gene>
    <name evidence="2" type="ORF">JMJ77_014724</name>
</gene>
<proteinExistence type="predicted"/>
<keyword evidence="3" id="KW-1185">Reference proteome</keyword>